<protein>
    <recommendedName>
        <fullName evidence="3">Nephrocystin 3-like N-terminal domain-containing protein</fullName>
    </recommendedName>
</protein>
<dbReference type="PANTHER" id="PTHR10039">
    <property type="entry name" value="AMELOGENIN"/>
    <property type="match status" value="1"/>
</dbReference>
<keyword evidence="1" id="KW-0677">Repeat</keyword>
<dbReference type="OrthoDB" id="448455at2759"/>
<name>A0A8H3IKW4_9LECA</name>
<proteinExistence type="predicted"/>
<dbReference type="Gene3D" id="1.25.40.20">
    <property type="entry name" value="Ankyrin repeat-containing domain"/>
    <property type="match status" value="2"/>
</dbReference>
<sequence length="971" mass="109559">MDGISAAASVAGVLTVTVQAILIAKQFINGVRKSNQTISTFIEELEVLLSSLSSLKEMLDKQNLGTNQFTQTSLLLSKMTICETQLSDLTERLNQAASSRLQKLIWPLSEKEHRQSMQDLRAFSQWIQLSLSMDSTVLLTKSSQEVVKILSAQIESLKELETIGNRVTSIQASLEAQETLLAESHRQQENQKLFSWLSTYDERAKHFVIKEPRVEGTGQWFLESSEFQQWMKSDLHDNILWYHGNLGAGKSVLTSLAIDHIKNKIELDTEVESIAYLYFEQHDREFFSPSVVCSSLAKQLLVSQKSIPENIRRILDGAKDKPCPDLPIAKAILLNALSIYQKNYVIIDALDECDENKFRKSVLEILRVIGSRTDVRLLITSRSHCHDIERQFSGKLLLEVSANEQDLKQYLNSRFEEASIIETTDKELQAAMVDKIVDKAKHMFLLAALQIQVVIDAPTIGEMEESCENLPSTLDEAFDDTIRRIKALSTAKEQLAMKTLAWIACTKSGSYLRMTDLQQALAIRLGQECTDSRFRPSSEVIINCCRGLVVQDKGTERVRFSHIAIQDYLQRHPEAMFPEPHKMITKTCLELLKTEADLASSFDSEGEIQSIISGTPLLWYAASTWGYHFSKASSEELTNDAMQLLCMQTRKNGMCQIFQYLLGRKYIYWNNKEADSHSMLHIAALFGLEGVANRLFQQGDPAVDATTTLGTTALMKASSRGHTAIMRLLLSKGADPNIANWYGNSLHSAAEAGQVESIEVLLQYKNTNQIGKNWIEQKNCHGFSALECAHLQGHQAAVELLICKNLNPSSYYDRCIRHDLYNSYKTINRESKTAKQFERALVMAIVKDKLHLARVLISYGAQPDRVKRSDIRPLAWAAWLGKIDAVRLLLDAGADVNGTSNYFARATQGVQEHTAYWFATARNHVEVQQLLINFGALVSPEPDPKEVALVEDKLQRYEWSWRYRMLLPGTS</sequence>
<dbReference type="Pfam" id="PF24883">
    <property type="entry name" value="NPHP3_N"/>
    <property type="match status" value="1"/>
</dbReference>
<dbReference type="AlphaFoldDB" id="A0A8H3IKW4"/>
<comment type="caution">
    <text evidence="4">The sequence shown here is derived from an EMBL/GenBank/DDBJ whole genome shotgun (WGS) entry which is preliminary data.</text>
</comment>
<organism evidence="4 5">
    <name type="scientific">Gomphillus americanus</name>
    <dbReference type="NCBI Taxonomy" id="1940652"/>
    <lineage>
        <taxon>Eukaryota</taxon>
        <taxon>Fungi</taxon>
        <taxon>Dikarya</taxon>
        <taxon>Ascomycota</taxon>
        <taxon>Pezizomycotina</taxon>
        <taxon>Lecanoromycetes</taxon>
        <taxon>OSLEUM clade</taxon>
        <taxon>Ostropomycetidae</taxon>
        <taxon>Ostropales</taxon>
        <taxon>Graphidaceae</taxon>
        <taxon>Gomphilloideae</taxon>
        <taxon>Gomphillus</taxon>
    </lineage>
</organism>
<dbReference type="PANTHER" id="PTHR10039:SF15">
    <property type="entry name" value="NACHT DOMAIN-CONTAINING PROTEIN"/>
    <property type="match status" value="1"/>
</dbReference>
<evidence type="ECO:0000313" key="4">
    <source>
        <dbReference type="EMBL" id="CAF9919175.1"/>
    </source>
</evidence>
<dbReference type="PROSITE" id="PS50088">
    <property type="entry name" value="ANK_REPEAT"/>
    <property type="match status" value="2"/>
</dbReference>
<evidence type="ECO:0000256" key="2">
    <source>
        <dbReference type="PROSITE-ProRule" id="PRU00023"/>
    </source>
</evidence>
<keyword evidence="5" id="KW-1185">Reference proteome</keyword>
<dbReference type="InterPro" id="IPR056884">
    <property type="entry name" value="NPHP3-like_N"/>
</dbReference>
<dbReference type="InterPro" id="IPR027417">
    <property type="entry name" value="P-loop_NTPase"/>
</dbReference>
<dbReference type="Proteomes" id="UP000664169">
    <property type="component" value="Unassembled WGS sequence"/>
</dbReference>
<feature type="repeat" description="ANK" evidence="2">
    <location>
        <begin position="709"/>
        <end position="741"/>
    </location>
</feature>
<dbReference type="SMART" id="SM00248">
    <property type="entry name" value="ANK"/>
    <property type="match status" value="7"/>
</dbReference>
<feature type="repeat" description="ANK" evidence="2">
    <location>
        <begin position="869"/>
        <end position="901"/>
    </location>
</feature>
<dbReference type="Pfam" id="PF12796">
    <property type="entry name" value="Ank_2"/>
    <property type="match status" value="2"/>
</dbReference>
<evidence type="ECO:0000259" key="3">
    <source>
        <dbReference type="Pfam" id="PF24883"/>
    </source>
</evidence>
<dbReference type="EMBL" id="CAJPDQ010000014">
    <property type="protein sequence ID" value="CAF9919175.1"/>
    <property type="molecule type" value="Genomic_DNA"/>
</dbReference>
<accession>A0A8H3IKW4</accession>
<evidence type="ECO:0000256" key="1">
    <source>
        <dbReference type="ARBA" id="ARBA00022737"/>
    </source>
</evidence>
<feature type="domain" description="Nephrocystin 3-like N-terminal" evidence="3">
    <location>
        <begin position="216"/>
        <end position="382"/>
    </location>
</feature>
<evidence type="ECO:0000313" key="5">
    <source>
        <dbReference type="Proteomes" id="UP000664169"/>
    </source>
</evidence>
<gene>
    <name evidence="4" type="ORF">GOMPHAMPRED_001698</name>
</gene>
<dbReference type="SUPFAM" id="SSF48403">
    <property type="entry name" value="Ankyrin repeat"/>
    <property type="match status" value="1"/>
</dbReference>
<dbReference type="SUPFAM" id="SSF52540">
    <property type="entry name" value="P-loop containing nucleoside triphosphate hydrolases"/>
    <property type="match status" value="1"/>
</dbReference>
<keyword evidence="2" id="KW-0040">ANK repeat</keyword>
<dbReference type="InterPro" id="IPR002110">
    <property type="entry name" value="Ankyrin_rpt"/>
</dbReference>
<dbReference type="PROSITE" id="PS50297">
    <property type="entry name" value="ANK_REP_REGION"/>
    <property type="match status" value="2"/>
</dbReference>
<reference evidence="4" key="1">
    <citation type="submission" date="2021-03" db="EMBL/GenBank/DDBJ databases">
        <authorList>
            <person name="Tagirdzhanova G."/>
        </authorList>
    </citation>
    <scope>NUCLEOTIDE SEQUENCE</scope>
</reference>
<dbReference type="Gene3D" id="3.40.50.300">
    <property type="entry name" value="P-loop containing nucleotide triphosphate hydrolases"/>
    <property type="match status" value="1"/>
</dbReference>
<dbReference type="InterPro" id="IPR036770">
    <property type="entry name" value="Ankyrin_rpt-contain_sf"/>
</dbReference>